<accession>A0A1F8BP02</accession>
<evidence type="ECO:0000313" key="4">
    <source>
        <dbReference type="EMBL" id="OGM65680.1"/>
    </source>
</evidence>
<dbReference type="GO" id="GO:0003824">
    <property type="term" value="F:catalytic activity"/>
    <property type="evidence" value="ECO:0007669"/>
    <property type="project" value="InterPro"/>
</dbReference>
<comment type="caution">
    <text evidence="4">The sequence shown here is derived from an EMBL/GenBank/DDBJ whole genome shotgun (WGS) entry which is preliminary data.</text>
</comment>
<evidence type="ECO:0008006" key="6">
    <source>
        <dbReference type="Google" id="ProtNLM"/>
    </source>
</evidence>
<dbReference type="Gene3D" id="3.30.420.40">
    <property type="match status" value="2"/>
</dbReference>
<sequence>MKMIILGINASHCATAALLKDGKILSCISEERLTGVKNQSGLPIKAIEKALTESRLKSSDVDKVAFSFEDMAINSGFSVLGGDEGKNKITLGSVVWYAKEWLLANINFTRYIYPVVQKIFYTYFVFPQLKERLLEKFEKETKISKEKVEFVDHHNAHAYSAYFGSPNYWKGKRLILTLDAMGDNACATVSIGDKEVIKRIATTPFGNSIGDLYAYVTHYLGMKMGEHEYKVMGMAPYANEKYVDKVYQKIKDWIWVNKNLTFGTKVFSHVFYKLLDKPFKNERFDNISGAIQKLTEEVMTEWAKTTVQKTKVQDVVCAGGVFMNVKANEKIGELSEVKSLFVFPSCGDESTSIGAAYFVYQQNRYSDKNLPRIEPVEGLYFGPGFSTEIILKELSKKKYKNYKVEKIKDMEKGIAKLISERKIVARFAGRMEWGARALGNRSILTHPQNLEGVRDINEQIKSRDFWMPFAPSILSEKMDKYVINQKRIPGPYMVLAYETTDEGKEKLRAAIHQYDFSARPQEVKREHNPSYHKLISEFEKLTGIGAVLNTSFNLHGFPIVCTPEDALYVFENSGLEYLVLENFLVSK</sequence>
<dbReference type="InterPro" id="IPR031730">
    <property type="entry name" value="Carbam_trans_C"/>
</dbReference>
<dbReference type="CDD" id="cd24100">
    <property type="entry name" value="ASKHA_NBD_MJ1051-like_N"/>
    <property type="match status" value="1"/>
</dbReference>
<feature type="domain" description="Carbamoyltransferase" evidence="2">
    <location>
        <begin position="5"/>
        <end position="356"/>
    </location>
</feature>
<dbReference type="InterPro" id="IPR043129">
    <property type="entry name" value="ATPase_NBD"/>
</dbReference>
<dbReference type="AlphaFoldDB" id="A0A1F8BP02"/>
<dbReference type="Pfam" id="PF02543">
    <property type="entry name" value="Carbam_trans_N"/>
    <property type="match status" value="1"/>
</dbReference>
<evidence type="ECO:0000313" key="5">
    <source>
        <dbReference type="Proteomes" id="UP000177060"/>
    </source>
</evidence>
<dbReference type="SUPFAM" id="SSF53067">
    <property type="entry name" value="Actin-like ATPase domain"/>
    <property type="match status" value="1"/>
</dbReference>
<protein>
    <recommendedName>
        <fullName evidence="6">Carbamoyl transferase</fullName>
    </recommendedName>
</protein>
<dbReference type="EMBL" id="MGHE01000002">
    <property type="protein sequence ID" value="OGM65680.1"/>
    <property type="molecule type" value="Genomic_DNA"/>
</dbReference>
<evidence type="ECO:0000259" key="3">
    <source>
        <dbReference type="Pfam" id="PF16861"/>
    </source>
</evidence>
<dbReference type="Pfam" id="PF16861">
    <property type="entry name" value="Carbam_trans_C"/>
    <property type="match status" value="1"/>
</dbReference>
<dbReference type="PANTHER" id="PTHR34847:SF1">
    <property type="entry name" value="NODULATION PROTEIN U"/>
    <property type="match status" value="1"/>
</dbReference>
<evidence type="ECO:0000256" key="1">
    <source>
        <dbReference type="ARBA" id="ARBA00006129"/>
    </source>
</evidence>
<organism evidence="4 5">
    <name type="scientific">Candidatus Woesebacteria bacterium RIFCSPLOWO2_01_FULL_39_14</name>
    <dbReference type="NCBI Taxonomy" id="1802518"/>
    <lineage>
        <taxon>Bacteria</taxon>
        <taxon>Candidatus Woeseibacteriota</taxon>
    </lineage>
</organism>
<evidence type="ECO:0000259" key="2">
    <source>
        <dbReference type="Pfam" id="PF02543"/>
    </source>
</evidence>
<proteinExistence type="inferred from homology"/>
<dbReference type="Proteomes" id="UP000177060">
    <property type="component" value="Unassembled WGS sequence"/>
</dbReference>
<comment type="similarity">
    <text evidence="1">Belongs to the NodU/CmcH family.</text>
</comment>
<feature type="domain" description="Carbamoyltransferase C-terminal" evidence="3">
    <location>
        <begin position="415"/>
        <end position="587"/>
    </location>
</feature>
<dbReference type="PANTHER" id="PTHR34847">
    <property type="entry name" value="NODULATION PROTEIN U"/>
    <property type="match status" value="1"/>
</dbReference>
<dbReference type="Gene3D" id="3.90.870.20">
    <property type="entry name" value="Carbamoyltransferase, C-terminal domain"/>
    <property type="match status" value="1"/>
</dbReference>
<dbReference type="InterPro" id="IPR038152">
    <property type="entry name" value="Carbam_trans_C_sf"/>
</dbReference>
<gene>
    <name evidence="4" type="ORF">A3A52_02215</name>
</gene>
<dbReference type="InterPro" id="IPR051338">
    <property type="entry name" value="NodU/CmcH_Carbamoyltrnsfr"/>
</dbReference>
<dbReference type="InterPro" id="IPR003696">
    <property type="entry name" value="Carbtransf_dom"/>
</dbReference>
<reference evidence="4 5" key="1">
    <citation type="journal article" date="2016" name="Nat. Commun.">
        <title>Thousands of microbial genomes shed light on interconnected biogeochemical processes in an aquifer system.</title>
        <authorList>
            <person name="Anantharaman K."/>
            <person name="Brown C.T."/>
            <person name="Hug L.A."/>
            <person name="Sharon I."/>
            <person name="Castelle C.J."/>
            <person name="Probst A.J."/>
            <person name="Thomas B.C."/>
            <person name="Singh A."/>
            <person name="Wilkins M.J."/>
            <person name="Karaoz U."/>
            <person name="Brodie E.L."/>
            <person name="Williams K.H."/>
            <person name="Hubbard S.S."/>
            <person name="Banfield J.F."/>
        </authorList>
    </citation>
    <scope>NUCLEOTIDE SEQUENCE [LARGE SCALE GENOMIC DNA]</scope>
</reference>
<name>A0A1F8BP02_9BACT</name>